<dbReference type="AlphaFoldDB" id="A0A2U3PDX5"/>
<proteinExistence type="predicted"/>
<name>A0A2U3PDX5_9MYCO</name>
<feature type="non-terminal residue" evidence="1">
    <location>
        <position position="1"/>
    </location>
</feature>
<reference evidence="1 2" key="1">
    <citation type="submission" date="2017-01" db="EMBL/GenBank/DDBJ databases">
        <authorList>
            <consortium name="Urmite Genomes"/>
        </authorList>
    </citation>
    <scope>NUCLEOTIDE SEQUENCE [LARGE SCALE GENOMIC DNA]</scope>
    <source>
        <strain evidence="1 2">AB215</strain>
    </source>
</reference>
<dbReference type="EMBL" id="FUEZ01000004">
    <property type="protein sequence ID" value="SPM41920.1"/>
    <property type="molecule type" value="Genomic_DNA"/>
</dbReference>
<organism evidence="1 2">
    <name type="scientific">Mycobacterium numidiamassiliense</name>
    <dbReference type="NCBI Taxonomy" id="1841861"/>
    <lineage>
        <taxon>Bacteria</taxon>
        <taxon>Bacillati</taxon>
        <taxon>Actinomycetota</taxon>
        <taxon>Actinomycetes</taxon>
        <taxon>Mycobacteriales</taxon>
        <taxon>Mycobacteriaceae</taxon>
        <taxon>Mycobacterium</taxon>
    </lineage>
</organism>
<dbReference type="Proteomes" id="UP000240424">
    <property type="component" value="Unassembled WGS sequence"/>
</dbReference>
<accession>A0A2U3PDX5</accession>
<gene>
    <name evidence="1" type="ORF">MNAB215_4137</name>
</gene>
<keyword evidence="2" id="KW-1185">Reference proteome</keyword>
<protein>
    <submittedName>
        <fullName evidence="1">Mycobacterium numidiamassiliense ORFan</fullName>
    </submittedName>
</protein>
<sequence>VVASVALDSGIGEIVEQGRKFTGGRIGVGSEERVSAVLRPGRWEFEFRSAERPNAGNKLVESEIGCAP</sequence>
<evidence type="ECO:0000313" key="1">
    <source>
        <dbReference type="EMBL" id="SPM41920.1"/>
    </source>
</evidence>
<evidence type="ECO:0000313" key="2">
    <source>
        <dbReference type="Proteomes" id="UP000240424"/>
    </source>
</evidence>